<evidence type="ECO:0000256" key="2">
    <source>
        <dbReference type="ARBA" id="ARBA00022670"/>
    </source>
</evidence>
<dbReference type="KEGG" id="ckh:LVJ77_03900"/>
<dbReference type="GO" id="GO:0008234">
    <property type="term" value="F:cysteine-type peptidase activity"/>
    <property type="evidence" value="ECO:0007669"/>
    <property type="project" value="UniProtKB-KW"/>
</dbReference>
<name>A0A8T9MXZ5_9NEIS</name>
<dbReference type="EMBL" id="CP091521">
    <property type="protein sequence ID" value="UOP05348.2"/>
    <property type="molecule type" value="Genomic_DNA"/>
</dbReference>
<evidence type="ECO:0000313" key="10">
    <source>
        <dbReference type="Proteomes" id="UP000831534"/>
    </source>
</evidence>
<dbReference type="GO" id="GO:0008270">
    <property type="term" value="F:zinc ion binding"/>
    <property type="evidence" value="ECO:0007669"/>
    <property type="project" value="TreeGrafter"/>
</dbReference>
<dbReference type="GO" id="GO:0008235">
    <property type="term" value="F:metalloexopeptidase activity"/>
    <property type="evidence" value="ECO:0007669"/>
    <property type="project" value="TreeGrafter"/>
</dbReference>
<dbReference type="SUPFAM" id="SSF54001">
    <property type="entry name" value="Cysteine proteinases"/>
    <property type="match status" value="1"/>
</dbReference>
<comment type="similarity">
    <text evidence="1">Belongs to the peptidase C40 family.</text>
</comment>
<evidence type="ECO:0000256" key="6">
    <source>
        <dbReference type="ARBA" id="ARBA00022833"/>
    </source>
</evidence>
<keyword evidence="10" id="KW-1185">Reference proteome</keyword>
<evidence type="ECO:0000256" key="7">
    <source>
        <dbReference type="ARBA" id="ARBA00023049"/>
    </source>
</evidence>
<evidence type="ECO:0000313" key="9">
    <source>
        <dbReference type="EMBL" id="UOP05348.2"/>
    </source>
</evidence>
<dbReference type="Gene3D" id="3.90.1720.10">
    <property type="entry name" value="endopeptidase domain like (from Nostoc punctiforme)"/>
    <property type="match status" value="1"/>
</dbReference>
<dbReference type="Pfam" id="PF14464">
    <property type="entry name" value="Prok-JAB"/>
    <property type="match status" value="1"/>
</dbReference>
<dbReference type="InterPro" id="IPR028090">
    <property type="entry name" value="JAB_dom_prok"/>
</dbReference>
<dbReference type="AlphaFoldDB" id="A0A8T9MXZ5"/>
<sequence length="246" mass="27621">MILELSDSLKRAILSHAAFFPKREICGFLVFENGGLAYRPCLNTAADPRKNFEIAPEDWLHYGDAVRAVVHSHPDGEPFLSGADRQAQVATALPWVLAVRRRVRVFRPVPHLRGREFFYGTADCYSLIADAYHLAGIELIAVERGEMDTDAAQNLFETLAPKAGFYRVPLTSLRAGDVLLTAHNGHANHAMLYLGGGEVLHHAYGQLSRREPYSDFWQQRTASVWRHRDWRDGCMVAVGNDLIHCV</sequence>
<reference evidence="9" key="2">
    <citation type="submission" date="2024-09" db="EMBL/GenBank/DDBJ databases">
        <authorList>
            <person name="Veyrier F.J."/>
        </authorList>
    </citation>
    <scope>NUCLEOTIDE SEQUENCE</scope>
    <source>
        <strain evidence="9">17694</strain>
    </source>
</reference>
<organism evidence="9 10">
    <name type="scientific">Conchiformibius kuhniae</name>
    <dbReference type="NCBI Taxonomy" id="211502"/>
    <lineage>
        <taxon>Bacteria</taxon>
        <taxon>Pseudomonadati</taxon>
        <taxon>Pseudomonadota</taxon>
        <taxon>Betaproteobacteria</taxon>
        <taxon>Neisseriales</taxon>
        <taxon>Neisseriaceae</taxon>
        <taxon>Conchiformibius</taxon>
    </lineage>
</organism>
<feature type="domain" description="NlpC/P60" evidence="8">
    <location>
        <begin position="91"/>
        <end position="228"/>
    </location>
</feature>
<dbReference type="Gene3D" id="3.40.140.10">
    <property type="entry name" value="Cytidine Deaminase, domain 2"/>
    <property type="match status" value="1"/>
</dbReference>
<dbReference type="PROSITE" id="PS51935">
    <property type="entry name" value="NLPC_P60"/>
    <property type="match status" value="1"/>
</dbReference>
<proteinExistence type="inferred from homology"/>
<dbReference type="InterPro" id="IPR051929">
    <property type="entry name" value="VirAsm_ModProt"/>
</dbReference>
<dbReference type="SUPFAM" id="SSF102712">
    <property type="entry name" value="JAB1/MPN domain"/>
    <property type="match status" value="1"/>
</dbReference>
<keyword evidence="2" id="KW-0645">Protease</keyword>
<accession>A0A8T9MXZ5</accession>
<reference evidence="9" key="1">
    <citation type="journal article" date="2022" name="Res Sq">
        <title>Evolution of multicellular longitudinally dividing oral cavity symbionts (Neisseriaceae).</title>
        <authorList>
            <person name="Nyongesa S."/>
            <person name="Weber P."/>
            <person name="Bernet E."/>
            <person name="Pullido F."/>
            <person name="Nieckarz M."/>
            <person name="Delaby M."/>
            <person name="Nieves C."/>
            <person name="Viehboeck T."/>
            <person name="Krause N."/>
            <person name="Rivera-Millot A."/>
            <person name="Nakamura A."/>
            <person name="Vischer N."/>
            <person name="VanNieuwenhze M."/>
            <person name="Brun Y."/>
            <person name="Cava F."/>
            <person name="Bulgheresi S."/>
            <person name="Veyrier F."/>
        </authorList>
    </citation>
    <scope>NUCLEOTIDE SEQUENCE</scope>
    <source>
        <strain evidence="9">17694</strain>
    </source>
</reference>
<evidence type="ECO:0000256" key="3">
    <source>
        <dbReference type="ARBA" id="ARBA00022723"/>
    </source>
</evidence>
<dbReference type="PANTHER" id="PTHR34858">
    <property type="entry name" value="CYSO-CYSTEINE PEPTIDASE"/>
    <property type="match status" value="1"/>
</dbReference>
<protein>
    <submittedName>
        <fullName evidence="9">C40 family peptidase</fullName>
    </submittedName>
</protein>
<keyword evidence="3" id="KW-0479">Metal-binding</keyword>
<gene>
    <name evidence="9" type="ORF">LVJ77_03900</name>
</gene>
<dbReference type="GO" id="GO:0006508">
    <property type="term" value="P:proteolysis"/>
    <property type="evidence" value="ECO:0007669"/>
    <property type="project" value="UniProtKB-KW"/>
</dbReference>
<evidence type="ECO:0000259" key="8">
    <source>
        <dbReference type="PROSITE" id="PS51935"/>
    </source>
</evidence>
<dbReference type="CDD" id="cd08073">
    <property type="entry name" value="MPN_NLPC_P60"/>
    <property type="match status" value="1"/>
</dbReference>
<dbReference type="Proteomes" id="UP000831534">
    <property type="component" value="Chromosome"/>
</dbReference>
<keyword evidence="5" id="KW-0788">Thiol protease</keyword>
<keyword evidence="6" id="KW-0862">Zinc</keyword>
<dbReference type="InterPro" id="IPR038765">
    <property type="entry name" value="Papain-like_cys_pep_sf"/>
</dbReference>
<evidence type="ECO:0000256" key="1">
    <source>
        <dbReference type="ARBA" id="ARBA00007074"/>
    </source>
</evidence>
<dbReference type="InterPro" id="IPR000064">
    <property type="entry name" value="NLP_P60_dom"/>
</dbReference>
<keyword evidence="4" id="KW-0378">Hydrolase</keyword>
<dbReference type="PANTHER" id="PTHR34858:SF1">
    <property type="entry name" value="CYSO-CYSTEINE PEPTIDASE"/>
    <property type="match status" value="1"/>
</dbReference>
<dbReference type="Pfam" id="PF00877">
    <property type="entry name" value="NLPC_P60"/>
    <property type="match status" value="1"/>
</dbReference>
<evidence type="ECO:0000256" key="4">
    <source>
        <dbReference type="ARBA" id="ARBA00022801"/>
    </source>
</evidence>
<dbReference type="RefSeq" id="WP_034334087.1">
    <property type="nucleotide sequence ID" value="NZ_CP091521.1"/>
</dbReference>
<evidence type="ECO:0000256" key="5">
    <source>
        <dbReference type="ARBA" id="ARBA00022807"/>
    </source>
</evidence>
<keyword evidence="7" id="KW-0482">Metalloprotease</keyword>